<proteinExistence type="inferred from homology"/>
<dbReference type="Gene3D" id="1.10.287.3990">
    <property type="match status" value="1"/>
</dbReference>
<dbReference type="PROSITE" id="PS50330">
    <property type="entry name" value="UIM"/>
    <property type="match status" value="1"/>
</dbReference>
<dbReference type="FunFam" id="3.40.50.410:FF:000005">
    <property type="entry name" value="26S proteasome non-ATPase regulatory subunit 4"/>
    <property type="match status" value="1"/>
</dbReference>
<evidence type="ECO:0000259" key="4">
    <source>
        <dbReference type="PROSITE" id="PS50234"/>
    </source>
</evidence>
<comment type="caution">
    <text evidence="5">The sequence shown here is derived from an EMBL/GenBank/DDBJ whole genome shotgun (WGS) entry which is preliminary data.</text>
</comment>
<dbReference type="PANTHER" id="PTHR10223">
    <property type="entry name" value="26S PROTEASOME NON-ATPASE REGULATORY SUBUNIT 4"/>
    <property type="match status" value="1"/>
</dbReference>
<name>A0A4V5N399_9PEZI</name>
<dbReference type="CDD" id="cd01452">
    <property type="entry name" value="VWA_26S_proteasome_subunit"/>
    <property type="match status" value="1"/>
</dbReference>
<keyword evidence="6" id="KW-1185">Reference proteome</keyword>
<dbReference type="InterPro" id="IPR003903">
    <property type="entry name" value="UIM_dom"/>
</dbReference>
<evidence type="ECO:0000313" key="5">
    <source>
        <dbReference type="EMBL" id="TKA22319.1"/>
    </source>
</evidence>
<feature type="compositionally biased region" description="Basic and acidic residues" evidence="3">
    <location>
        <begin position="267"/>
        <end position="277"/>
    </location>
</feature>
<dbReference type="Gene3D" id="3.40.50.410">
    <property type="entry name" value="von Willebrand factor, type A domain"/>
    <property type="match status" value="1"/>
</dbReference>
<dbReference type="AlphaFoldDB" id="A0A4V5N399"/>
<dbReference type="PROSITE" id="PS50234">
    <property type="entry name" value="VWFA"/>
    <property type="match status" value="1"/>
</dbReference>
<dbReference type="EMBL" id="NAJL01000078">
    <property type="protein sequence ID" value="TKA22319.1"/>
    <property type="molecule type" value="Genomic_DNA"/>
</dbReference>
<dbReference type="GO" id="GO:0036435">
    <property type="term" value="F:K48-linked polyubiquitin modification-dependent protein binding"/>
    <property type="evidence" value="ECO:0007669"/>
    <property type="project" value="UniProtKB-ARBA"/>
</dbReference>
<feature type="compositionally biased region" description="Basic and acidic residues" evidence="3">
    <location>
        <begin position="240"/>
        <end position="260"/>
    </location>
</feature>
<accession>A0A4V5N399</accession>
<dbReference type="InterPro" id="IPR036465">
    <property type="entry name" value="vWFA_dom_sf"/>
</dbReference>
<evidence type="ECO:0000256" key="1">
    <source>
        <dbReference type="ARBA" id="ARBA00005574"/>
    </source>
</evidence>
<feature type="domain" description="VWFA" evidence="4">
    <location>
        <begin position="5"/>
        <end position="189"/>
    </location>
</feature>
<organism evidence="5 6">
    <name type="scientific">Salinomyces thailandicus</name>
    <dbReference type="NCBI Taxonomy" id="706561"/>
    <lineage>
        <taxon>Eukaryota</taxon>
        <taxon>Fungi</taxon>
        <taxon>Dikarya</taxon>
        <taxon>Ascomycota</taxon>
        <taxon>Pezizomycotina</taxon>
        <taxon>Dothideomycetes</taxon>
        <taxon>Dothideomycetidae</taxon>
        <taxon>Mycosphaerellales</taxon>
        <taxon>Teratosphaeriaceae</taxon>
        <taxon>Salinomyces</taxon>
    </lineage>
</organism>
<keyword evidence="2" id="KW-0647">Proteasome</keyword>
<dbReference type="GO" id="GO:0008540">
    <property type="term" value="C:proteasome regulatory particle, base subcomplex"/>
    <property type="evidence" value="ECO:0007669"/>
    <property type="project" value="TreeGrafter"/>
</dbReference>
<dbReference type="SUPFAM" id="SSF53300">
    <property type="entry name" value="vWA-like"/>
    <property type="match status" value="1"/>
</dbReference>
<evidence type="ECO:0000256" key="3">
    <source>
        <dbReference type="SAM" id="MobiDB-lite"/>
    </source>
</evidence>
<comment type="similarity">
    <text evidence="1">Belongs to the proteasome subunit S5A family.</text>
</comment>
<dbReference type="InterPro" id="IPR002035">
    <property type="entry name" value="VWF_A"/>
</dbReference>
<dbReference type="Pfam" id="PF13519">
    <property type="entry name" value="VWA_2"/>
    <property type="match status" value="1"/>
</dbReference>
<gene>
    <name evidence="5" type="ORF">B0A50_08044</name>
</gene>
<dbReference type="GO" id="GO:0043161">
    <property type="term" value="P:proteasome-mediated ubiquitin-dependent protein catabolic process"/>
    <property type="evidence" value="ECO:0007669"/>
    <property type="project" value="TreeGrafter"/>
</dbReference>
<reference evidence="5 6" key="1">
    <citation type="submission" date="2017-03" db="EMBL/GenBank/DDBJ databases">
        <title>Genomes of endolithic fungi from Antarctica.</title>
        <authorList>
            <person name="Coleine C."/>
            <person name="Masonjones S."/>
            <person name="Stajich J.E."/>
        </authorList>
    </citation>
    <scope>NUCLEOTIDE SEQUENCE [LARGE SCALE GENOMIC DNA]</scope>
    <source>
        <strain evidence="5 6">CCFEE 6315</strain>
    </source>
</reference>
<feature type="compositionally biased region" description="Basic and acidic residues" evidence="3">
    <location>
        <begin position="300"/>
        <end position="321"/>
    </location>
</feature>
<dbReference type="InterPro" id="IPR027040">
    <property type="entry name" value="PSMD4"/>
</dbReference>
<evidence type="ECO:0000313" key="6">
    <source>
        <dbReference type="Proteomes" id="UP000308549"/>
    </source>
</evidence>
<sequence>MVLEATMIVVDNSESSRNGDYVPSRWEAQCDAANLVFHSKSQANPESSVGLMSMGGSGPEVLTTLTTNPGKILDGLHRTRVKGDSHFYTGIMIASLALKHRQNKSQRQRVIVFVCSPIEDSKDKLVKLAKRMKKNNTSIDLVAFGDLTDENLEKLRAFNEVVKGGDGSHLEIVPPGPNLLSDSIVASPILAGEGGGAGAGGAGAEGGAAGGGGGGGENFEFGVDPSLDPELALVLRMSMEEERERQARDDRQKAEADGKTALESVPEESKEGGESSKTDVQVDGNGEPVGSASQQTGLETEVRREEDKKNEQEDKDRMDTQ</sequence>
<dbReference type="Proteomes" id="UP000308549">
    <property type="component" value="Unassembled WGS sequence"/>
</dbReference>
<dbReference type="OrthoDB" id="1731724at2759"/>
<protein>
    <recommendedName>
        <fullName evidence="4">VWFA domain-containing protein</fullName>
    </recommendedName>
</protein>
<feature type="region of interest" description="Disordered" evidence="3">
    <location>
        <begin position="240"/>
        <end position="321"/>
    </location>
</feature>
<dbReference type="GO" id="GO:0005634">
    <property type="term" value="C:nucleus"/>
    <property type="evidence" value="ECO:0007669"/>
    <property type="project" value="TreeGrafter"/>
</dbReference>
<evidence type="ECO:0000256" key="2">
    <source>
        <dbReference type="ARBA" id="ARBA00022942"/>
    </source>
</evidence>
<dbReference type="PANTHER" id="PTHR10223:SF0">
    <property type="entry name" value="26S PROTEASOME NON-ATPASE REGULATORY SUBUNIT 4"/>
    <property type="match status" value="1"/>
</dbReference>
<dbReference type="GO" id="GO:0005829">
    <property type="term" value="C:cytosol"/>
    <property type="evidence" value="ECO:0007669"/>
    <property type="project" value="TreeGrafter"/>
</dbReference>